<evidence type="ECO:0000259" key="1">
    <source>
        <dbReference type="Pfam" id="PF01266"/>
    </source>
</evidence>
<gene>
    <name evidence="2" type="ORF">METZ01_LOCUS358025</name>
</gene>
<dbReference type="Gene3D" id="3.50.50.60">
    <property type="entry name" value="FAD/NAD(P)-binding domain"/>
    <property type="match status" value="1"/>
</dbReference>
<sequence>MSKHVVICGGGVIGCATAYFLAATGAKVTVIESDGIASGASGAAAGILSRPSTDNTDDSLFEIRMTGFNLHQELAQKLPGESGVQYDYSVTPRVIVPNNETEVSVLLNRLSSAELDESSKELLDTYTLAKQTGWIDKARYGGTFLDAGAQVDPYKF</sequence>
<dbReference type="InterPro" id="IPR006076">
    <property type="entry name" value="FAD-dep_OxRdtase"/>
</dbReference>
<dbReference type="Pfam" id="PF01266">
    <property type="entry name" value="DAO"/>
    <property type="match status" value="1"/>
</dbReference>
<protein>
    <recommendedName>
        <fullName evidence="1">FAD dependent oxidoreductase domain-containing protein</fullName>
    </recommendedName>
</protein>
<feature type="domain" description="FAD dependent oxidoreductase" evidence="1">
    <location>
        <begin position="4"/>
        <end position="156"/>
    </location>
</feature>
<dbReference type="GO" id="GO:0005737">
    <property type="term" value="C:cytoplasm"/>
    <property type="evidence" value="ECO:0007669"/>
    <property type="project" value="TreeGrafter"/>
</dbReference>
<dbReference type="PANTHER" id="PTHR13847:SF150">
    <property type="entry name" value="OXIDOREDUCTASE TDA3-RELATED"/>
    <property type="match status" value="1"/>
</dbReference>
<dbReference type="Gene3D" id="3.30.9.10">
    <property type="entry name" value="D-Amino Acid Oxidase, subunit A, domain 2"/>
    <property type="match status" value="1"/>
</dbReference>
<dbReference type="PANTHER" id="PTHR13847">
    <property type="entry name" value="SARCOSINE DEHYDROGENASE-RELATED"/>
    <property type="match status" value="1"/>
</dbReference>
<proteinExistence type="predicted"/>
<dbReference type="AlphaFoldDB" id="A0A382S8E0"/>
<organism evidence="2">
    <name type="scientific">marine metagenome</name>
    <dbReference type="NCBI Taxonomy" id="408172"/>
    <lineage>
        <taxon>unclassified sequences</taxon>
        <taxon>metagenomes</taxon>
        <taxon>ecological metagenomes</taxon>
    </lineage>
</organism>
<dbReference type="EMBL" id="UINC01126592">
    <property type="protein sequence ID" value="SVD05171.1"/>
    <property type="molecule type" value="Genomic_DNA"/>
</dbReference>
<feature type="non-terminal residue" evidence="2">
    <location>
        <position position="156"/>
    </location>
</feature>
<dbReference type="SUPFAM" id="SSF51905">
    <property type="entry name" value="FAD/NAD(P)-binding domain"/>
    <property type="match status" value="1"/>
</dbReference>
<dbReference type="InterPro" id="IPR036188">
    <property type="entry name" value="FAD/NAD-bd_sf"/>
</dbReference>
<evidence type="ECO:0000313" key="2">
    <source>
        <dbReference type="EMBL" id="SVD05171.1"/>
    </source>
</evidence>
<accession>A0A382S8E0</accession>
<reference evidence="2" key="1">
    <citation type="submission" date="2018-05" db="EMBL/GenBank/DDBJ databases">
        <authorList>
            <person name="Lanie J.A."/>
            <person name="Ng W.-L."/>
            <person name="Kazmierczak K.M."/>
            <person name="Andrzejewski T.M."/>
            <person name="Davidsen T.M."/>
            <person name="Wayne K.J."/>
            <person name="Tettelin H."/>
            <person name="Glass J.I."/>
            <person name="Rusch D."/>
            <person name="Podicherti R."/>
            <person name="Tsui H.-C.T."/>
            <person name="Winkler M.E."/>
        </authorList>
    </citation>
    <scope>NUCLEOTIDE SEQUENCE</scope>
</reference>
<dbReference type="PROSITE" id="PS51257">
    <property type="entry name" value="PROKAR_LIPOPROTEIN"/>
    <property type="match status" value="1"/>
</dbReference>
<name>A0A382S8E0_9ZZZZ</name>